<dbReference type="RefSeq" id="WP_170209520.1">
    <property type="nucleotide sequence ID" value="NZ_JBHTGQ010000020.1"/>
</dbReference>
<feature type="signal peptide" evidence="1">
    <location>
        <begin position="1"/>
        <end position="23"/>
    </location>
</feature>
<dbReference type="Proteomes" id="UP001596528">
    <property type="component" value="Unassembled WGS sequence"/>
</dbReference>
<organism evidence="2 3">
    <name type="scientific">Paenibacillus thermoaerophilus</name>
    <dbReference type="NCBI Taxonomy" id="1215385"/>
    <lineage>
        <taxon>Bacteria</taxon>
        <taxon>Bacillati</taxon>
        <taxon>Bacillota</taxon>
        <taxon>Bacilli</taxon>
        <taxon>Bacillales</taxon>
        <taxon>Paenibacillaceae</taxon>
        <taxon>Paenibacillus</taxon>
    </lineage>
</organism>
<keyword evidence="3" id="KW-1185">Reference proteome</keyword>
<keyword evidence="1" id="KW-0732">Signal</keyword>
<dbReference type="EMBL" id="JBHTGQ010000020">
    <property type="protein sequence ID" value="MFC7750171.1"/>
    <property type="molecule type" value="Genomic_DNA"/>
</dbReference>
<protein>
    <submittedName>
        <fullName evidence="2">Uncharacterized protein</fullName>
    </submittedName>
</protein>
<accession>A0ABW2V5X8</accession>
<proteinExistence type="predicted"/>
<evidence type="ECO:0000256" key="1">
    <source>
        <dbReference type="SAM" id="SignalP"/>
    </source>
</evidence>
<evidence type="ECO:0000313" key="2">
    <source>
        <dbReference type="EMBL" id="MFC7750171.1"/>
    </source>
</evidence>
<evidence type="ECO:0000313" key="3">
    <source>
        <dbReference type="Proteomes" id="UP001596528"/>
    </source>
</evidence>
<gene>
    <name evidence="2" type="ORF">ACFQWB_09545</name>
</gene>
<reference evidence="3" key="1">
    <citation type="journal article" date="2019" name="Int. J. Syst. Evol. Microbiol.">
        <title>The Global Catalogue of Microorganisms (GCM) 10K type strain sequencing project: providing services to taxonomists for standard genome sequencing and annotation.</title>
        <authorList>
            <consortium name="The Broad Institute Genomics Platform"/>
            <consortium name="The Broad Institute Genome Sequencing Center for Infectious Disease"/>
            <person name="Wu L."/>
            <person name="Ma J."/>
        </authorList>
    </citation>
    <scope>NUCLEOTIDE SEQUENCE [LARGE SCALE GENOMIC DNA]</scope>
    <source>
        <strain evidence="3">JCM 18657</strain>
    </source>
</reference>
<sequence length="462" mass="51372">MRKAFRMLLITAFFMLFCFPAYAAPNQDDESLEGTGIALPIASFNELYGKPGSSADAVSRLDKNASIRLYDIQIQDAEVQFKADIQYGNESKTLAASGELFKSYKQQSSINSVVGDLSDSGGQFDVLLFEIYNDKAADKTIADNRLRNAPHLKLYIKDRADQLLLFELALPDSLKNVVVTHDKKIDTMKDFFWFARVIAPYEQKELPTDEPLKRMLGVRNPSDGFGTTAVGYFSDWVHSTTYYASFYIGNDLVQAYSLPYGSWKALDVTNESTWTNSFKIAERVSVNGTTDRRLDNPFRYQNVKLATAVGAKSTIVHAMIDGRLSSGSTGSKLGMKIFEKLHTRLLPAAPSISEIRSWINAIIDTGTDKDVVLGTSNIKLNSDPTVVEGANSKNHQLFRYTDINGTNTGHHLILQTTVQYESDTKTSATANGVMTAKWDVYYNGLLHDSSSNEVTFTYYVAP</sequence>
<comment type="caution">
    <text evidence="2">The sequence shown here is derived from an EMBL/GenBank/DDBJ whole genome shotgun (WGS) entry which is preliminary data.</text>
</comment>
<name>A0ABW2V5X8_9BACL</name>
<feature type="chain" id="PRO_5046951047" evidence="1">
    <location>
        <begin position="24"/>
        <end position="462"/>
    </location>
</feature>